<dbReference type="EMBL" id="GL379873">
    <property type="protein sequence ID" value="EGT58915.1"/>
    <property type="molecule type" value="Genomic_DNA"/>
</dbReference>
<protein>
    <submittedName>
        <fullName evidence="2">Uncharacterized protein</fullName>
    </submittedName>
</protein>
<keyword evidence="1" id="KW-0812">Transmembrane</keyword>
<sequence>MTITNTFAVIFSTVGVVSSMFTVSMNLYLLIKYRKKKDDMLLFYYKFGIDVLMGITEAVFLTFVIFFTLFHEYLKDYKNFIIYFSLPGSTLGAIRCIVTLVISIDRVVVVFALTLGFSILLCFKLFILNKKSPTDSESENLSRINRLALIESAIIFVFNLLQNFVAGRFFDSPSFSFQKLGPHGSASKITGCAIEACLVFKTLSRKSSAVASETGFKELRNYRK</sequence>
<name>G0NEE0_CAEBE</name>
<dbReference type="InParanoid" id="G0NEE0"/>
<dbReference type="PANTHER" id="PTHR10664:SF2">
    <property type="entry name" value="SERPENTINE RECEPTOR, CLASS BC (CLASS B-LIKE)"/>
    <property type="match status" value="1"/>
</dbReference>
<evidence type="ECO:0000313" key="2">
    <source>
        <dbReference type="EMBL" id="EGT58915.1"/>
    </source>
</evidence>
<keyword evidence="1" id="KW-0472">Membrane</keyword>
<dbReference type="PANTHER" id="PTHR10664">
    <property type="entry name" value="SERPENTINE RECEPTOR-C.ELEGANS"/>
    <property type="match status" value="1"/>
</dbReference>
<dbReference type="HOGENOM" id="CLU_059075_1_0_1"/>
<gene>
    <name evidence="2" type="ORF">CAEBREN_30391</name>
</gene>
<dbReference type="InterPro" id="IPR019420">
    <property type="entry name" value="7TM_GPCR_serpentine_rcpt_Srbc"/>
</dbReference>
<evidence type="ECO:0000256" key="1">
    <source>
        <dbReference type="SAM" id="Phobius"/>
    </source>
</evidence>
<feature type="transmembrane region" description="Helical" evidence="1">
    <location>
        <begin position="43"/>
        <end position="68"/>
    </location>
</feature>
<keyword evidence="3" id="KW-1185">Reference proteome</keyword>
<keyword evidence="1" id="KW-1133">Transmembrane helix</keyword>
<feature type="transmembrane region" description="Helical" evidence="1">
    <location>
        <begin position="80"/>
        <end position="102"/>
    </location>
</feature>
<evidence type="ECO:0000313" key="3">
    <source>
        <dbReference type="Proteomes" id="UP000008068"/>
    </source>
</evidence>
<organism evidence="3">
    <name type="scientific">Caenorhabditis brenneri</name>
    <name type="common">Nematode worm</name>
    <dbReference type="NCBI Taxonomy" id="135651"/>
    <lineage>
        <taxon>Eukaryota</taxon>
        <taxon>Metazoa</taxon>
        <taxon>Ecdysozoa</taxon>
        <taxon>Nematoda</taxon>
        <taxon>Chromadorea</taxon>
        <taxon>Rhabditida</taxon>
        <taxon>Rhabditina</taxon>
        <taxon>Rhabditomorpha</taxon>
        <taxon>Rhabditoidea</taxon>
        <taxon>Rhabditidae</taxon>
        <taxon>Peloderinae</taxon>
        <taxon>Caenorhabditis</taxon>
    </lineage>
</organism>
<accession>G0NEE0</accession>
<feature type="transmembrane region" description="Helical" evidence="1">
    <location>
        <begin position="6"/>
        <end position="31"/>
    </location>
</feature>
<dbReference type="AlphaFoldDB" id="G0NEE0"/>
<feature type="transmembrane region" description="Helical" evidence="1">
    <location>
        <begin position="107"/>
        <end position="127"/>
    </location>
</feature>
<reference evidence="3" key="1">
    <citation type="submission" date="2011-07" db="EMBL/GenBank/DDBJ databases">
        <authorList>
            <consortium name="Caenorhabditis brenneri Sequencing and Analysis Consortium"/>
            <person name="Wilson R.K."/>
        </authorList>
    </citation>
    <scope>NUCLEOTIDE SEQUENCE [LARGE SCALE GENOMIC DNA]</scope>
    <source>
        <strain evidence="3">PB2801</strain>
    </source>
</reference>
<dbReference type="Pfam" id="PF10316">
    <property type="entry name" value="7TM_GPCR_Srbc"/>
    <property type="match status" value="1"/>
</dbReference>
<feature type="transmembrane region" description="Helical" evidence="1">
    <location>
        <begin position="147"/>
        <end position="170"/>
    </location>
</feature>
<dbReference type="eggNOG" id="ENOG502R2IJ">
    <property type="taxonomic scope" value="Eukaryota"/>
</dbReference>
<dbReference type="Proteomes" id="UP000008068">
    <property type="component" value="Unassembled WGS sequence"/>
</dbReference>
<proteinExistence type="predicted"/>